<evidence type="ECO:0000313" key="7">
    <source>
        <dbReference type="EMBL" id="SPQ97714.1"/>
    </source>
</evidence>
<feature type="signal peptide" evidence="3">
    <location>
        <begin position="1"/>
        <end position="20"/>
    </location>
</feature>
<dbReference type="InterPro" id="IPR009030">
    <property type="entry name" value="Growth_fac_rcpt_cys_sf"/>
</dbReference>
<dbReference type="PRINTS" id="PR01607">
    <property type="entry name" value="APYRASEFAMLY"/>
</dbReference>
<feature type="domain" description="Tyrosine-protein kinase ephrin type A/B receptor-like" evidence="5">
    <location>
        <begin position="570"/>
        <end position="617"/>
    </location>
</feature>
<feature type="transmembrane region" description="Helical" evidence="2">
    <location>
        <begin position="1011"/>
        <end position="1029"/>
    </location>
</feature>
<keyword evidence="7" id="KW-0496">Mitochondrion</keyword>
<dbReference type="GO" id="GO:0009166">
    <property type="term" value="P:nucleotide catabolic process"/>
    <property type="evidence" value="ECO:0007669"/>
    <property type="project" value="InterPro"/>
</dbReference>
<feature type="domain" description="5'-Nucleotidase C-terminal" evidence="4">
    <location>
        <begin position="1521"/>
        <end position="1668"/>
    </location>
</feature>
<reference evidence="6 8" key="1">
    <citation type="submission" date="2015-02" db="EMBL/GenBank/DDBJ databases">
        <authorList>
            <person name="Chooi Y.-H."/>
        </authorList>
    </citation>
    <scope>NUCLEOTIDE SEQUENCE [LARGE SCALE GENOMIC DNA]</scope>
    <source>
        <strain evidence="6">E3</strain>
    </source>
</reference>
<feature type="transmembrane region" description="Helical" evidence="2">
    <location>
        <begin position="1955"/>
        <end position="1974"/>
    </location>
</feature>
<feature type="domain" description="Tyrosine-protein kinase ephrin type A/B receptor-like" evidence="5">
    <location>
        <begin position="1740"/>
        <end position="1787"/>
    </location>
</feature>
<dbReference type="InterPro" id="IPR036907">
    <property type="entry name" value="5'-Nucleotdase_C_sf"/>
</dbReference>
<dbReference type="EMBL" id="OVEO01000008">
    <property type="protein sequence ID" value="SPQ97714.1"/>
    <property type="molecule type" value="Genomic_DNA"/>
</dbReference>
<protein>
    <submittedName>
        <fullName evidence="6">Uncharacterized protein</fullName>
    </submittedName>
</protein>
<feature type="transmembrane region" description="Helical" evidence="2">
    <location>
        <begin position="785"/>
        <end position="804"/>
    </location>
</feature>
<evidence type="ECO:0000259" key="4">
    <source>
        <dbReference type="Pfam" id="PF02872"/>
    </source>
</evidence>
<dbReference type="PANTHER" id="PTHR11575">
    <property type="entry name" value="5'-NUCLEOTIDASE-RELATED"/>
    <property type="match status" value="1"/>
</dbReference>
<feature type="transmembrane region" description="Helical" evidence="2">
    <location>
        <begin position="1169"/>
        <end position="1192"/>
    </location>
</feature>
<keyword evidence="2" id="KW-0812">Transmembrane</keyword>
<dbReference type="OrthoDB" id="7722975at2759"/>
<evidence type="ECO:0000259" key="5">
    <source>
        <dbReference type="Pfam" id="PF07699"/>
    </source>
</evidence>
<dbReference type="EMBL" id="CDSF01000079">
    <property type="protein sequence ID" value="CEO97403.1"/>
    <property type="molecule type" value="Genomic_DNA"/>
</dbReference>
<evidence type="ECO:0000313" key="9">
    <source>
        <dbReference type="Proteomes" id="UP000290189"/>
    </source>
</evidence>
<feature type="transmembrane region" description="Helical" evidence="2">
    <location>
        <begin position="2075"/>
        <end position="2096"/>
    </location>
</feature>
<feature type="transmembrane region" description="Helical" evidence="2">
    <location>
        <begin position="980"/>
        <end position="999"/>
    </location>
</feature>
<dbReference type="SUPFAM" id="SSF55816">
    <property type="entry name" value="5'-nucleotidase (syn. UDP-sugar hydrolase), C-terminal domain"/>
    <property type="match status" value="2"/>
</dbReference>
<accession>A0A0G4IPW8</accession>
<sequence length="2281" mass="246449">MEAVGIGGILVGALLATAAAGPPGGFNVSIAYQLRTSARTWPFNANGNPCTSADVAANTCLGGISRRAAVYNEILANTSGNAIFLDGGNALCIDPSYSLFRGQIETYLMQKFNFTGLTPDALDFMYGSSMTCELDRFTAMSHVPILSTNMIRLSTGAPAFQRYVIRTLPNGIKVAVMASTQTVMQEAAGYRFTGLFDLAPSDAYLGEAIGAARAEGADVIVVLTNGFAQSDIQGPNGPTLMQGLETTLAKYDRFVDVNILSYPITTTTKTDNAFGCVRCPNGVSILRIDLKLDSNRKLVSSSSTETVLDKNIPTDPDTDAFLAVKQSIMAAQNLVIDGASEFTSSGAYSSTAPINSSSTGDIVADAYLHIGSAYGATIAIVNWGGIRGTVPAGNITHFQTQKVCPFADTVSVFKIDGVHLLLTLQRATKLVLRGAFPQVAGLRWQWLPNMPNGNTNGRITAIEVKDVAQTTWVPFDINRVYTVVTNSYMRLGGDEYALFPVYGYDFIDNVATVVDTLTGFFRYAQVLKASQYAVRRGTYAAQGSTLLTVQCQSGWVVDPITNQCKPCPPGTAANVHTGRCQECQDGWYSDRVAAAQCSACPTNARTYFAGAVNLTQCQCTAGYYGNNGGQCTPCSNGGYCSGGDLMINRPGYVRSPWDAAVFFQCIPASACAIEPDSTEALSGNASQMCNPNYTGLNCGTCAPGAARSRSGKCSQCGGRASASALLGLALVGAGIAVPVLVLMYLRFAQKSAPNAGLHIAYSAAQVFALYPIFSSRWPSPTTEAFTIFRAFSIDVSIVSFMCALGISDFQEWLAEFLMIPFFWCCSIFFFAVSTILDRIVSLPGYLKISWYEARESITAVTTLSFPMIARHVFQVFECTPEVDGRRFLLIAPSVLCFDSYWTTHFLPVACVFLAVLLIAIPVYVVVQIPFAQRNARLGAYMPFAAYTRSYRKEMWYWNFISMMHAMAIVLLVPFTVEDSFQRVILGVLIQMTICGLKIVHRPFQNWLDNTTDAIVAFLAIGQLTLAFFYNSPAGLEPTWSASRALFDSLNLIFTVVIVIVIVMTMVRSGPVVKLADRVIALRKPVNIVAVTFLFLSSNKDLCGRCQPGVHVMKRAANVQLVGRRRRCGLCKGTVNDGDEGGGNLSNNPTQRASQLSTIHRSAVSSSYPVLTEAMMICGLLVGTLLATVAAGLPDGFNVSIAYQTRTSARTWPFNAKGNPCTSADVASNTCLGGISRRATVYKEILANTSGNAIFVDGGNALCIDPSYSLFRGQIETFFMQMFNFTGITPGALDFMYGSTTASELDLFNAMSRVPILSTNMIRLSTGSAAFQRYTIRTLPNGVKVAIMSSTGSFMPPAVGPTFTDLFGLAPSDAYLGEAIGEARAAGADIIVVLTNGIAQSDVQGPNAMAFMQSLEATLAKYAHFVDLNILSYPVTMATPIDNAFGCIDCPDGVSILRIDLKLDSKRKLVSSSSREITLDKYIPNDPETDAFLAIKQNIMTAQNQAIDGISEFSSSGEYSSKAPINSSSTGDIVADAYLHIGSAYGATIAIVNWGAIRGTVPAGNITHYQTQKVCPFADTVSVFKIDGVHLLLTLQRATKLVLRGAFPQVAGLRWQWLPNMPNGNTNGRITAIEVMDVAQTAWVPFDINRVYTVVTNSYMRLGGDEYALFPVYGYDFIDNIATVVDTLTGFFRYAQVLKASQYAVRRGTYATQGSALLTVQCQSGWVVDPITNQCKPCPPGTAANAHTGRCQDCQDGWYSDRVAAAQCSACPTNARTYFAGAVNVTQCQCIAGYYGSNGGQCTPCSNGGYCTGGDLMINRPGYVRSPWNAAVFFQCIPASACAIEPDSTEALSGNASQMCNPNYTGLNCGTCAPGAARGRSGSCSQCPSQGNANLVLGLLLVGAGIAVSVLVVMYLRFAQKSAPNAGLHIAYSAAQVFALYPTFSTRWPSPTTEAFTIFRAFSIDVSIVSFMCAMGISDFQEWLAEFLLIPFFWCCSLFFFAVSSILDRIVSLPGFLKISWYEACESIAAVTTLSFPMIARHVFQVFECTPEVDGRRFLLIAPSVLCYDSYWTTHFLPVACVFLAVLLIAIPVYVALQIPAAQRNARLGAYMPFAAYTRSYRREMWYWNFISMVHAMSIVLLVPFTVEDSSQRVFLGILIQMIICGLKIVHRPFLNWLDNTTDAFVSFLAIGQLTLAFFYNSPAGLEPSWSQPRALFDVFNLIFTVIIVVVIVMTMARSGPVVKLADNIVLLRKPTIIAAGIRKSSQLDPPTIAIMPTARPE</sequence>
<dbReference type="PANTHER" id="PTHR11575:SF24">
    <property type="entry name" value="5'-NUCLEOTIDASE"/>
    <property type="match status" value="1"/>
</dbReference>
<dbReference type="InterPro" id="IPR029052">
    <property type="entry name" value="Metallo-depent_PP-like"/>
</dbReference>
<dbReference type="GO" id="GO:0016787">
    <property type="term" value="F:hydrolase activity"/>
    <property type="evidence" value="ECO:0007669"/>
    <property type="project" value="InterPro"/>
</dbReference>
<dbReference type="InterPro" id="IPR006179">
    <property type="entry name" value="5_nucleotidase/apyrase"/>
</dbReference>
<feature type="transmembrane region" description="Helical" evidence="2">
    <location>
        <begin position="2125"/>
        <end position="2146"/>
    </location>
</feature>
<evidence type="ECO:0000313" key="8">
    <source>
        <dbReference type="Proteomes" id="UP000039324"/>
    </source>
</evidence>
<evidence type="ECO:0000256" key="2">
    <source>
        <dbReference type="SAM" id="Phobius"/>
    </source>
</evidence>
<feature type="transmembrane region" description="Helical" evidence="2">
    <location>
        <begin position="816"/>
        <end position="836"/>
    </location>
</feature>
<feature type="transmembrane region" description="Helical" evidence="2">
    <location>
        <begin position="905"/>
        <end position="926"/>
    </location>
</feature>
<feature type="transmembrane region" description="Helical" evidence="2">
    <location>
        <begin position="2181"/>
        <end position="2199"/>
    </location>
</feature>
<evidence type="ECO:0000256" key="3">
    <source>
        <dbReference type="SAM" id="SignalP"/>
    </source>
</evidence>
<feature type="transmembrane region" description="Helical" evidence="2">
    <location>
        <begin position="722"/>
        <end position="743"/>
    </location>
</feature>
<feature type="transmembrane region" description="Helical" evidence="2">
    <location>
        <begin position="1986"/>
        <end position="2006"/>
    </location>
</feature>
<feature type="transmembrane region" description="Helical" evidence="2">
    <location>
        <begin position="1927"/>
        <end position="1943"/>
    </location>
</feature>
<dbReference type="Pfam" id="PF02872">
    <property type="entry name" value="5_nucleotid_C"/>
    <property type="match status" value="2"/>
</dbReference>
<proteinExistence type="inferred from homology"/>
<gene>
    <name evidence="6" type="ORF">PBRA_000747</name>
    <name evidence="7" type="ORF">PLBR_LOCUS4929</name>
</gene>
<dbReference type="Gene3D" id="3.60.21.10">
    <property type="match status" value="2"/>
</dbReference>
<feature type="chain" id="PRO_5035990722" evidence="3">
    <location>
        <begin position="21"/>
        <end position="2281"/>
    </location>
</feature>
<dbReference type="InterPro" id="IPR011641">
    <property type="entry name" value="Tyr-kin_ephrin_A/B_rcpt-like"/>
</dbReference>
<name>A0A0G4IPW8_PLABS</name>
<evidence type="ECO:0000313" key="6">
    <source>
        <dbReference type="EMBL" id="CEO97403.1"/>
    </source>
</evidence>
<comment type="similarity">
    <text evidence="1">Belongs to the 5'-nucleotidase family.</text>
</comment>
<dbReference type="SMART" id="SM01411">
    <property type="entry name" value="Ephrin_rec_like"/>
    <property type="match status" value="4"/>
</dbReference>
<feature type="transmembrane region" description="Helical" evidence="2">
    <location>
        <begin position="2219"/>
        <end position="2236"/>
    </location>
</feature>
<keyword evidence="8" id="KW-1185">Reference proteome</keyword>
<feature type="transmembrane region" description="Helical" evidence="2">
    <location>
        <begin position="1894"/>
        <end position="1915"/>
    </location>
</feature>
<dbReference type="Gene3D" id="2.10.50.10">
    <property type="entry name" value="Tumor Necrosis Factor Receptor, subunit A, domain 2"/>
    <property type="match status" value="2"/>
</dbReference>
<dbReference type="Proteomes" id="UP000039324">
    <property type="component" value="Unassembled WGS sequence"/>
</dbReference>
<reference evidence="7 9" key="2">
    <citation type="submission" date="2018-03" db="EMBL/GenBank/DDBJ databases">
        <authorList>
            <person name="Fogelqvist J."/>
        </authorList>
    </citation>
    <scope>NUCLEOTIDE SEQUENCE [LARGE SCALE GENOMIC DNA]</scope>
</reference>
<keyword evidence="2" id="KW-1133">Transmembrane helix</keyword>
<dbReference type="SUPFAM" id="SSF56300">
    <property type="entry name" value="Metallo-dependent phosphatases"/>
    <property type="match status" value="2"/>
</dbReference>
<feature type="transmembrane region" description="Helical" evidence="2">
    <location>
        <begin position="755"/>
        <end position="773"/>
    </location>
</feature>
<feature type="transmembrane region" description="Helical" evidence="2">
    <location>
        <begin position="1049"/>
        <end position="1066"/>
    </location>
</feature>
<keyword evidence="3" id="KW-0732">Signal</keyword>
<feature type="transmembrane region" description="Helical" evidence="2">
    <location>
        <begin position="2152"/>
        <end position="2169"/>
    </location>
</feature>
<evidence type="ECO:0000256" key="1">
    <source>
        <dbReference type="ARBA" id="ARBA00006654"/>
    </source>
</evidence>
<feature type="domain" description="5'-Nucleotidase C-terminal" evidence="4">
    <location>
        <begin position="346"/>
        <end position="498"/>
    </location>
</feature>
<organism evidence="6 8">
    <name type="scientific">Plasmodiophora brassicae</name>
    <name type="common">Clubroot disease agent</name>
    <dbReference type="NCBI Taxonomy" id="37360"/>
    <lineage>
        <taxon>Eukaryota</taxon>
        <taxon>Sar</taxon>
        <taxon>Rhizaria</taxon>
        <taxon>Endomyxa</taxon>
        <taxon>Phytomyxea</taxon>
        <taxon>Plasmodiophorida</taxon>
        <taxon>Plasmodiophoridae</taxon>
        <taxon>Plasmodiophora</taxon>
    </lineage>
</organism>
<geneLocation type="mitochondrion" evidence="7"/>
<dbReference type="Pfam" id="PF07699">
    <property type="entry name" value="Ephrin_rec_like"/>
    <property type="match status" value="2"/>
</dbReference>
<keyword evidence="2" id="KW-0472">Membrane</keyword>
<dbReference type="Proteomes" id="UP000290189">
    <property type="component" value="Unassembled WGS sequence"/>
</dbReference>
<dbReference type="InterPro" id="IPR008334">
    <property type="entry name" value="5'-Nucleotdase_C"/>
</dbReference>
<dbReference type="Gene3D" id="3.90.780.10">
    <property type="entry name" value="5'-Nucleotidase, C-terminal domain"/>
    <property type="match status" value="2"/>
</dbReference>
<feature type="transmembrane region" description="Helical" evidence="2">
    <location>
        <begin position="955"/>
        <end position="974"/>
    </location>
</feature>
<dbReference type="SUPFAM" id="SSF57184">
    <property type="entry name" value="Growth factor receptor domain"/>
    <property type="match status" value="2"/>
</dbReference>